<name>A0A1V3WK65_MYCKA</name>
<evidence type="ECO:0000313" key="2">
    <source>
        <dbReference type="EMBL" id="OOK67350.1"/>
    </source>
</evidence>
<dbReference type="InterPro" id="IPR000917">
    <property type="entry name" value="Sulfatase_N"/>
</dbReference>
<dbReference type="InterPro" id="IPR017850">
    <property type="entry name" value="Alkaline_phosphatase_core_sf"/>
</dbReference>
<gene>
    <name evidence="2" type="ORF">BZL30_7989</name>
</gene>
<organism evidence="2 3">
    <name type="scientific">Mycobacterium kansasii</name>
    <dbReference type="NCBI Taxonomy" id="1768"/>
    <lineage>
        <taxon>Bacteria</taxon>
        <taxon>Bacillati</taxon>
        <taxon>Actinomycetota</taxon>
        <taxon>Actinomycetes</taxon>
        <taxon>Mycobacteriales</taxon>
        <taxon>Mycobacteriaceae</taxon>
        <taxon>Mycobacterium</taxon>
    </lineage>
</organism>
<feature type="domain" description="Sulfatase N-terminal" evidence="1">
    <location>
        <begin position="4"/>
        <end position="53"/>
    </location>
</feature>
<evidence type="ECO:0000313" key="3">
    <source>
        <dbReference type="Proteomes" id="UP000189229"/>
    </source>
</evidence>
<dbReference type="SUPFAM" id="SSF53649">
    <property type="entry name" value="Alkaline phosphatase-like"/>
    <property type="match status" value="1"/>
</dbReference>
<reference evidence="2 3" key="1">
    <citation type="submission" date="2017-02" db="EMBL/GenBank/DDBJ databases">
        <title>Complete genome sequences of Mycobacterium kansasii strains isolated from rhesus macaques.</title>
        <authorList>
            <person name="Panda A."/>
            <person name="Nagaraj S."/>
            <person name="Zhao X."/>
            <person name="Tettelin H."/>
            <person name="Detolla L.J."/>
        </authorList>
    </citation>
    <scope>NUCLEOTIDE SEQUENCE [LARGE SCALE GENOMIC DNA]</scope>
    <source>
        <strain evidence="2 3">11-3813</strain>
    </source>
</reference>
<evidence type="ECO:0000259" key="1">
    <source>
        <dbReference type="Pfam" id="PF00884"/>
    </source>
</evidence>
<dbReference type="Gene3D" id="3.40.720.10">
    <property type="entry name" value="Alkaline Phosphatase, subunit A"/>
    <property type="match status" value="1"/>
</dbReference>
<proteinExistence type="predicted"/>
<dbReference type="Proteomes" id="UP000189229">
    <property type="component" value="Unassembled WGS sequence"/>
</dbReference>
<protein>
    <submittedName>
        <fullName evidence="2">Sulfatase family protein</fullName>
    </submittedName>
</protein>
<dbReference type="AlphaFoldDB" id="A0A1V3WK65"/>
<dbReference type="EMBL" id="MVBM01000008">
    <property type="protein sequence ID" value="OOK67350.1"/>
    <property type="molecule type" value="Genomic_DNA"/>
</dbReference>
<sequence>MIAPDKPWFTYLCPGAGHAPHHVFKEWADKYAGKFDMGYEKYREVVLERQKSMGSCRRTPNCRPSIHIST</sequence>
<accession>A0A1V3WK65</accession>
<dbReference type="Pfam" id="PF00884">
    <property type="entry name" value="Sulfatase"/>
    <property type="match status" value="1"/>
</dbReference>
<comment type="caution">
    <text evidence="2">The sequence shown here is derived from an EMBL/GenBank/DDBJ whole genome shotgun (WGS) entry which is preliminary data.</text>
</comment>